<sequence>MKSFSFYFIAPALPVLLLPFAGLWLPAGGGLQLGLALLSCLLILALLGWRAQRHFLRPLTHINQHLQALAVEPINLARPMQEQHAGVWQDCGKHFNGVFQRIDGAFGEVIASAARLMPMAQELTDTYSAILQKNMLQSSHGEVLIHGIGSMIAQAEQLRGQLQAITAAASTAEQDMAISREATLTVIDGVTEVARMLEQSERDVQALSAASDRIGNILDTIRDIADQTNLLALNAAIEAARAGEAGRGFAVVADEVRKLAHRTQEATTQVRDIMGEVQHGTRTVVNTMAASQQRADDTATHAGSSRSKLDQVTSAITDITVAASGIGAAVAAQAEAVNASKSSCDILVQLNQDALSASRIHAVSPEDLRKLGEQLKAALAHFELSHFQWNDQRRNRARTSELTLGSEGVASSGDIELF</sequence>
<dbReference type="Pfam" id="PF00015">
    <property type="entry name" value="MCPsignal"/>
    <property type="match status" value="1"/>
</dbReference>
<evidence type="ECO:0000256" key="2">
    <source>
        <dbReference type="ARBA" id="ARBA00022692"/>
    </source>
</evidence>
<dbReference type="InterPro" id="IPR004089">
    <property type="entry name" value="MCPsignal_dom"/>
</dbReference>
<comment type="caution">
    <text evidence="9">The sequence shown here is derived from an EMBL/GenBank/DDBJ whole genome shotgun (WGS) entry which is preliminary data.</text>
</comment>
<organism evidence="9 10">
    <name type="scientific">Vogesella facilis</name>
    <dbReference type="NCBI Taxonomy" id="1655232"/>
    <lineage>
        <taxon>Bacteria</taxon>
        <taxon>Pseudomonadati</taxon>
        <taxon>Pseudomonadota</taxon>
        <taxon>Betaproteobacteria</taxon>
        <taxon>Neisseriales</taxon>
        <taxon>Chromobacteriaceae</taxon>
        <taxon>Vogesella</taxon>
    </lineage>
</organism>
<proteinExistence type="predicted"/>
<keyword evidence="4 7" id="KW-0472">Membrane</keyword>
<dbReference type="SUPFAM" id="SSF58104">
    <property type="entry name" value="Methyl-accepting chemotaxis protein (MCP) signaling domain"/>
    <property type="match status" value="1"/>
</dbReference>
<reference evidence="10" key="1">
    <citation type="journal article" date="2019" name="Int. J. Syst. Evol. Microbiol.">
        <title>The Global Catalogue of Microorganisms (GCM) 10K type strain sequencing project: providing services to taxonomists for standard genome sequencing and annotation.</title>
        <authorList>
            <consortium name="The Broad Institute Genomics Platform"/>
            <consortium name="The Broad Institute Genome Sequencing Center for Infectious Disease"/>
            <person name="Wu L."/>
            <person name="Ma J."/>
        </authorList>
    </citation>
    <scope>NUCLEOTIDE SEQUENCE [LARGE SCALE GENOMIC DNA]</scope>
    <source>
        <strain evidence="10">KCTC 42742</strain>
    </source>
</reference>
<accession>A0ABV7RD61</accession>
<dbReference type="Gene3D" id="1.10.287.950">
    <property type="entry name" value="Methyl-accepting chemotaxis protein"/>
    <property type="match status" value="1"/>
</dbReference>
<evidence type="ECO:0000256" key="5">
    <source>
        <dbReference type="ARBA" id="ARBA00023224"/>
    </source>
</evidence>
<keyword evidence="10" id="KW-1185">Reference proteome</keyword>
<evidence type="ECO:0000256" key="7">
    <source>
        <dbReference type="SAM" id="Phobius"/>
    </source>
</evidence>
<evidence type="ECO:0000256" key="4">
    <source>
        <dbReference type="ARBA" id="ARBA00023136"/>
    </source>
</evidence>
<keyword evidence="2 7" id="KW-0812">Transmembrane</keyword>
<feature type="transmembrane region" description="Helical" evidence="7">
    <location>
        <begin position="31"/>
        <end position="49"/>
    </location>
</feature>
<name>A0ABV7RD61_9NEIS</name>
<keyword evidence="3 7" id="KW-1133">Transmembrane helix</keyword>
<dbReference type="PROSITE" id="PS50111">
    <property type="entry name" value="CHEMOTAXIS_TRANSDUC_2"/>
    <property type="match status" value="1"/>
</dbReference>
<evidence type="ECO:0000256" key="3">
    <source>
        <dbReference type="ARBA" id="ARBA00022989"/>
    </source>
</evidence>
<feature type="transmembrane region" description="Helical" evidence="7">
    <location>
        <begin position="7"/>
        <end position="25"/>
    </location>
</feature>
<gene>
    <name evidence="9" type="ORF">ACFOLG_08670</name>
</gene>
<dbReference type="PANTHER" id="PTHR32089:SF119">
    <property type="entry name" value="METHYL-ACCEPTING CHEMOTAXIS PROTEIN CTPL"/>
    <property type="match status" value="1"/>
</dbReference>
<evidence type="ECO:0000313" key="10">
    <source>
        <dbReference type="Proteomes" id="UP001595741"/>
    </source>
</evidence>
<comment type="subcellular location">
    <subcellularLocation>
        <location evidence="1">Membrane</location>
        <topology evidence="1">Multi-pass membrane protein</topology>
    </subcellularLocation>
</comment>
<feature type="domain" description="Methyl-accepting transducer" evidence="8">
    <location>
        <begin position="112"/>
        <end position="348"/>
    </location>
</feature>
<protein>
    <submittedName>
        <fullName evidence="9">Methyl-accepting chemotaxis protein</fullName>
    </submittedName>
</protein>
<dbReference type="EMBL" id="JBHRXN010000022">
    <property type="protein sequence ID" value="MFC3532256.1"/>
    <property type="molecule type" value="Genomic_DNA"/>
</dbReference>
<dbReference type="Proteomes" id="UP001595741">
    <property type="component" value="Unassembled WGS sequence"/>
</dbReference>
<evidence type="ECO:0000313" key="9">
    <source>
        <dbReference type="EMBL" id="MFC3532256.1"/>
    </source>
</evidence>
<dbReference type="SMART" id="SM00283">
    <property type="entry name" value="MA"/>
    <property type="match status" value="1"/>
</dbReference>
<evidence type="ECO:0000259" key="8">
    <source>
        <dbReference type="PROSITE" id="PS50111"/>
    </source>
</evidence>
<keyword evidence="5 6" id="KW-0807">Transducer</keyword>
<evidence type="ECO:0000256" key="1">
    <source>
        <dbReference type="ARBA" id="ARBA00004141"/>
    </source>
</evidence>
<dbReference type="RefSeq" id="WP_386090803.1">
    <property type="nucleotide sequence ID" value="NZ_JBHRXN010000022.1"/>
</dbReference>
<dbReference type="PANTHER" id="PTHR32089">
    <property type="entry name" value="METHYL-ACCEPTING CHEMOTAXIS PROTEIN MCPB"/>
    <property type="match status" value="1"/>
</dbReference>
<evidence type="ECO:0000256" key="6">
    <source>
        <dbReference type="PROSITE-ProRule" id="PRU00284"/>
    </source>
</evidence>